<dbReference type="Pfam" id="PF20178">
    <property type="entry name" value="ToxA_N"/>
    <property type="match status" value="1"/>
</dbReference>
<dbReference type="Pfam" id="PF14496">
    <property type="entry name" value="NEL"/>
    <property type="match status" value="1"/>
</dbReference>
<accession>A0A502HU95</accession>
<evidence type="ECO:0000256" key="1">
    <source>
        <dbReference type="ARBA" id="ARBA00000900"/>
    </source>
</evidence>
<dbReference type="InterPro" id="IPR029487">
    <property type="entry name" value="NEL_dom"/>
</dbReference>
<protein>
    <recommendedName>
        <fullName evidence="2">RING-type E3 ubiquitin transferase</fullName>
        <ecNumber evidence="2">2.3.2.27</ecNumber>
    </recommendedName>
</protein>
<evidence type="ECO:0000313" key="9">
    <source>
        <dbReference type="EMBL" id="TPG76942.1"/>
    </source>
</evidence>
<dbReference type="PANTHER" id="PTHR48051:SF1">
    <property type="entry name" value="RAS SUPPRESSOR PROTEIN 1"/>
    <property type="match status" value="1"/>
</dbReference>
<evidence type="ECO:0000256" key="5">
    <source>
        <dbReference type="ARBA" id="ARBA00023026"/>
    </source>
</evidence>
<comment type="PTM">
    <text evidence="6">Ubiquitinated in the presence of host E1 ubiquitin-activating enzyme, E2 ubiquitin-conjugating enzyme and ubiquitin.</text>
</comment>
<dbReference type="InterPro" id="IPR050216">
    <property type="entry name" value="LRR_domain-containing"/>
</dbReference>
<sequence length="2018" mass="225542">MTTLQGSNDALRSGSLNTEEHGPNTEFIKDAIPDWLIGATPARREAFRQAPTQIPDWYKNATVEQRQEIKRLTEASIKSQTALDKVMARVQDIKAFAQPLLAKALYERCNVTLDVNTTFLRLMKPLTVGSLHVKVSAFPVLTLSLLDAALHNFEAFENDRGAFDDSSGFVTEPDEHGNTETITTTLTTQNFIAVCRTLDIGQKYQDSLKSFLLSGEPVTEAYLSLKFIACQKDALKAAAYLALVKNDIEPTDYNIILSAIAGETKVMNGNTPVWFWEPVILHKTLTGCLAFVTVEAHRRDIKEVILYIPHDPEHPVKKYRGMQAPDELTRQLLATGKPTGEATASPTDYASFLSQFLDYKDRPYFFNRLTKEVADAPSDPLALFRSPITGGFISITGGALGASLTPNELPPAKPAPRVPVTELNIRLAYRNREGYWAENADLWAQLYQRSRDKIISDARSHAVPTSDADAKSRADRIAHLLEGAMAALNLVSMFVPVLGEVMLVVMAGQLMYETLEGSIEWSEGDREAAWAHLSDVAENLALMGVMAVGGRVLKGVKASPFVDSLKPVQLPSGETRLWKPDPTPYEASVYLPEDSLHNESGLHQVGGQEVLPLGNQLYVVKENPATGEYRIQHPRRPDAYHPLVEHNGDGAWVHEGEEPLSWEGPTLMRRLGYRSDAFTDAQLEQVRIASGIEQDQLRRVHVEQEPPSALLTDTLTRFRIDRDIETFSRQIGSDDPSVYARADIRLQFQVMDSQELIPGRPPVRVMDSQANILWEDPPGSGSFARKLVMVLSEQEMARGQMLPSLLEMLEAQGVDLAQAPGEPGTSLDLRATALRKEIARGAQRRKATLFESLYRKQDVRVDAYGRRIKAFFPRLPGAVVNQIIEGATTQELTGLDQPGPLPQRIYEQARWCRQELRVARAYEGFYLDASSNLDGQRLALRSLANLPGWPKDVRFELREYWAKGRLIDAVGAPDAPVRKVLVSGENGLYGADASEGLYSAVLQALSEDQRLALGFTEQAAESLKQAVQRTPLSREALRDVLLEHRELRPAVDPDNKLLGGAGYSLPSAQEVASFFKTSRARARKLFPGFQDADVETFLQSLGPDPRRSLTRLEAEYATLKRELKAWVFEHRSPGVGIRGTAESYVASGIKRCWRRETGSTLKINPWVELPTLSVNFDHVEELTFMSTGLKARTDGFLKGFKNLKRLTINRAADGLTQLPDSIGQMKRLTHLDLNRQSIVLTEQSANLLGGMSNLEVLKLSGNPLGRLPDFSAMPRLQEVRLERTGIDQWPVGLRDQTGLRTIDLRNNRLREAPAALLNPAAEQLEAVARANRVTLLEGNPFTRQNALQLWDYRQRLMQTRPDLLEGGLEGAFEVNTPLHQRYRAVYPDATYGQVEDYFNGLGTEERIKAEVDRLGVALRRLNSQLSEWAYTGEEPQQYVYVRNRANLGLRQDRYLAAERIRSCWQRRTAQLLAYDGTPIGFELDLSRLRLPNLPELDADFSHVGSLKLSNMGLTVTPEAFLRRNSGVRWLDLSGNQLTELPRALNEMNGLTRLFLQGNRIRLTPETARILAERTTLRALSLYGNPLGMAPDFSRLTDMRSVTLGATGIDTWPVGLAEQPALDGIDLSDNRIVTIPDSVIAPSSEHLEQSARINNVTYIQGNPLSEATQRQLVEYWSRLERERPDLYLERRQDTGARAFEYRAPAPRGAVVPLAAEAEAALGRWTLDMSTELVATRRTQWRTLSAQQESAGFFSVLADLQEAGAGHEDLQQRVWEVIDSITQPNPESEQLREAMFEWAGRPACCDRAALSFSNLEIMAMVYKARTLAQDGQQGAALLKLSRGLFRLDKVEKIALSDIERRTAAINATPGWSSAQKARNIELLEEVEIKLAYRFGLKDRLGLPGQPQRVRFTSLGHVTPQMLDRAQTQVLALDNSPEELQALVERDFWKSYLANKYKSQFETQQTPYQTQQASLYEALESGELSQASYREQSADLDAQLQIEEAALVETLTRQELADNPF</sequence>
<dbReference type="GO" id="GO:0016567">
    <property type="term" value="P:protein ubiquitination"/>
    <property type="evidence" value="ECO:0007669"/>
    <property type="project" value="InterPro"/>
</dbReference>
<feature type="region of interest" description="Disordered" evidence="7">
    <location>
        <begin position="1"/>
        <end position="25"/>
    </location>
</feature>
<dbReference type="Gene3D" id="1.20.58.360">
    <property type="entry name" value="Shigella T3SS effector IpaH defines"/>
    <property type="match status" value="1"/>
</dbReference>
<dbReference type="GO" id="GO:0005737">
    <property type="term" value="C:cytoplasm"/>
    <property type="evidence" value="ECO:0007669"/>
    <property type="project" value="TreeGrafter"/>
</dbReference>
<keyword evidence="6" id="KW-1035">Host cytoplasm</keyword>
<feature type="compositionally biased region" description="Polar residues" evidence="7">
    <location>
        <begin position="1"/>
        <end position="17"/>
    </location>
</feature>
<evidence type="ECO:0000256" key="2">
    <source>
        <dbReference type="ARBA" id="ARBA00012483"/>
    </source>
</evidence>
<evidence type="ECO:0000256" key="3">
    <source>
        <dbReference type="ARBA" id="ARBA00022614"/>
    </source>
</evidence>
<dbReference type="SUPFAM" id="SSF52058">
    <property type="entry name" value="L domain-like"/>
    <property type="match status" value="1"/>
</dbReference>
<dbReference type="PANTHER" id="PTHR48051">
    <property type="match status" value="1"/>
</dbReference>
<keyword evidence="5" id="KW-0843">Virulence</keyword>
<proteinExistence type="inferred from homology"/>
<evidence type="ECO:0000313" key="10">
    <source>
        <dbReference type="Proteomes" id="UP000320914"/>
    </source>
</evidence>
<dbReference type="InterPro" id="IPR003591">
    <property type="entry name" value="Leu-rich_rpt_typical-subtyp"/>
</dbReference>
<feature type="active site" description="Glycyl thioester intermediate" evidence="6">
    <location>
        <position position="1802"/>
    </location>
</feature>
<organism evidence="9 10">
    <name type="scientific">Pseudomonas mandelii</name>
    <dbReference type="NCBI Taxonomy" id="75612"/>
    <lineage>
        <taxon>Bacteria</taxon>
        <taxon>Pseudomonadati</taxon>
        <taxon>Pseudomonadota</taxon>
        <taxon>Gammaproteobacteria</taxon>
        <taxon>Pseudomonadales</taxon>
        <taxon>Pseudomonadaceae</taxon>
        <taxon>Pseudomonas</taxon>
    </lineage>
</organism>
<evidence type="ECO:0000256" key="6">
    <source>
        <dbReference type="PROSITE-ProRule" id="PRU01398"/>
    </source>
</evidence>
<keyword evidence="4" id="KW-0677">Repeat</keyword>
<dbReference type="GO" id="GO:0061630">
    <property type="term" value="F:ubiquitin protein ligase activity"/>
    <property type="evidence" value="ECO:0007669"/>
    <property type="project" value="UniProtKB-EC"/>
</dbReference>
<dbReference type="SMART" id="SM00369">
    <property type="entry name" value="LRR_TYP"/>
    <property type="match status" value="4"/>
</dbReference>
<dbReference type="PROSITE" id="PS51450">
    <property type="entry name" value="LRR"/>
    <property type="match status" value="1"/>
</dbReference>
<comment type="similarity">
    <text evidence="6">Belongs to the LRR-containing bacterial E3 ligase family.</text>
</comment>
<evidence type="ECO:0000256" key="7">
    <source>
        <dbReference type="SAM" id="MobiDB-lite"/>
    </source>
</evidence>
<dbReference type="EC" id="2.3.2.27" evidence="2"/>
<keyword evidence="3" id="KW-0433">Leucine-rich repeat</keyword>
<dbReference type="Pfam" id="PF13855">
    <property type="entry name" value="LRR_8"/>
    <property type="match status" value="1"/>
</dbReference>
<dbReference type="PROSITE" id="PS52053">
    <property type="entry name" value="NEL"/>
    <property type="match status" value="1"/>
</dbReference>
<dbReference type="RefSeq" id="WP_140683072.1">
    <property type="nucleotide sequence ID" value="NZ_RCZA01000015.1"/>
</dbReference>
<keyword evidence="6" id="KW-0808">Transferase</keyword>
<evidence type="ECO:0000259" key="8">
    <source>
        <dbReference type="PROSITE" id="PS52053"/>
    </source>
</evidence>
<dbReference type="InterPro" id="IPR001611">
    <property type="entry name" value="Leu-rich_rpt"/>
</dbReference>
<keyword evidence="6" id="KW-0833">Ubl conjugation pathway</keyword>
<dbReference type="InterPro" id="IPR032675">
    <property type="entry name" value="LRR_dom_sf"/>
</dbReference>
<dbReference type="Gene3D" id="3.80.10.10">
    <property type="entry name" value="Ribonuclease Inhibitor"/>
    <property type="match status" value="2"/>
</dbReference>
<comment type="caution">
    <text evidence="9">The sequence shown here is derived from an EMBL/GenBank/DDBJ whole genome shotgun (WGS) entry which is preliminary data.</text>
</comment>
<name>A0A502HU95_9PSED</name>
<evidence type="ECO:0000256" key="4">
    <source>
        <dbReference type="ARBA" id="ARBA00022737"/>
    </source>
</evidence>
<feature type="domain" description="NEL" evidence="8">
    <location>
        <begin position="1715"/>
        <end position="2018"/>
    </location>
</feature>
<keyword evidence="6" id="KW-0832">Ubl conjugation</keyword>
<dbReference type="EMBL" id="RCZA01000015">
    <property type="protein sequence ID" value="TPG76942.1"/>
    <property type="molecule type" value="Genomic_DNA"/>
</dbReference>
<gene>
    <name evidence="9" type="ORF">EAH74_28345</name>
</gene>
<comment type="catalytic activity">
    <reaction evidence="1">
        <text>S-ubiquitinyl-[E2 ubiquitin-conjugating enzyme]-L-cysteine + [acceptor protein]-L-lysine = [E2 ubiquitin-conjugating enzyme]-L-cysteine + N(6)-ubiquitinyl-[acceptor protein]-L-lysine.</text>
        <dbReference type="EC" id="2.3.2.27"/>
    </reaction>
</comment>
<dbReference type="InterPro" id="IPR046673">
    <property type="entry name" value="ToxA_N"/>
</dbReference>
<dbReference type="GO" id="GO:0005576">
    <property type="term" value="C:extracellular region"/>
    <property type="evidence" value="ECO:0007669"/>
    <property type="project" value="UniProtKB-UniRule"/>
</dbReference>
<dbReference type="Proteomes" id="UP000320914">
    <property type="component" value="Unassembled WGS sequence"/>
</dbReference>
<reference evidence="9 10" key="1">
    <citation type="journal article" date="2019" name="Environ. Microbiol.">
        <title>Species interactions and distinct microbial communities in high Arctic permafrost affected cryosols are associated with the CH4 and CO2 gas fluxes.</title>
        <authorList>
            <person name="Altshuler I."/>
            <person name="Hamel J."/>
            <person name="Turney S."/>
            <person name="Magnuson E."/>
            <person name="Levesque R."/>
            <person name="Greer C."/>
            <person name="Whyte L.G."/>
        </authorList>
    </citation>
    <scope>NUCLEOTIDE SEQUENCE [LARGE SCALE GENOMIC DNA]</scope>
    <source>
        <strain evidence="9 10">OWC5</strain>
    </source>
</reference>
<keyword evidence="6" id="KW-0964">Secreted</keyword>